<evidence type="ECO:0000313" key="2">
    <source>
        <dbReference type="Proteomes" id="UP000269692"/>
    </source>
</evidence>
<proteinExistence type="predicted"/>
<dbReference type="OrthoDB" id="7907231at2"/>
<comment type="caution">
    <text evidence="1">The sequence shown here is derived from an EMBL/GenBank/DDBJ whole genome shotgun (WGS) entry which is preliminary data.</text>
</comment>
<name>A0A3L7AIT0_9HYPH</name>
<dbReference type="RefSeq" id="WP_121622830.1">
    <property type="nucleotide sequence ID" value="NZ_JACIIW010000001.1"/>
</dbReference>
<accession>A0A3L7AIT0</accession>
<dbReference type="Proteomes" id="UP000269692">
    <property type="component" value="Unassembled WGS sequence"/>
</dbReference>
<keyword evidence="2" id="KW-1185">Reference proteome</keyword>
<protein>
    <submittedName>
        <fullName evidence="1">DUF2267 domain-containing protein</fullName>
    </submittedName>
</protein>
<reference evidence="1 2" key="1">
    <citation type="submission" date="2018-10" db="EMBL/GenBank/DDBJ databases">
        <title>Xanthobacter tagetidis genome sequencing and assembly.</title>
        <authorList>
            <person name="Maclea K.S."/>
            <person name="Goen A.E."/>
            <person name="Fatima S.A."/>
        </authorList>
    </citation>
    <scope>NUCLEOTIDE SEQUENCE [LARGE SCALE GENOMIC DNA]</scope>
    <source>
        <strain evidence="1 2">ATCC 700314</strain>
    </source>
</reference>
<dbReference type="EMBL" id="RCTF01000005">
    <property type="protein sequence ID" value="RLP79620.1"/>
    <property type="molecule type" value="Genomic_DNA"/>
</dbReference>
<dbReference type="AlphaFoldDB" id="A0A3L7AIT0"/>
<organism evidence="1 2">
    <name type="scientific">Xanthobacter tagetidis</name>
    <dbReference type="NCBI Taxonomy" id="60216"/>
    <lineage>
        <taxon>Bacteria</taxon>
        <taxon>Pseudomonadati</taxon>
        <taxon>Pseudomonadota</taxon>
        <taxon>Alphaproteobacteria</taxon>
        <taxon>Hyphomicrobiales</taxon>
        <taxon>Xanthobacteraceae</taxon>
        <taxon>Xanthobacter</taxon>
    </lineage>
</organism>
<sequence length="126" mass="13383">MDELLDRLKERVGLAPDRGRAVVAILVQFLAREAPAEAMAPLIARHAWIAELQAGLAEPAPPAAANRHFGGMARLMDLANRMMALGLTMGEVQGAAREVVAYARETAGAESVDGVVKAIPGLRQFV</sequence>
<evidence type="ECO:0000313" key="1">
    <source>
        <dbReference type="EMBL" id="RLP79620.1"/>
    </source>
</evidence>
<gene>
    <name evidence="1" type="ORF">D9R14_08165</name>
</gene>